<dbReference type="SMART" id="SM00530">
    <property type="entry name" value="HTH_XRE"/>
    <property type="match status" value="1"/>
</dbReference>
<proteinExistence type="predicted"/>
<evidence type="ECO:0000313" key="3">
    <source>
        <dbReference type="EMBL" id="GAA1504521.1"/>
    </source>
</evidence>
<dbReference type="SUPFAM" id="SSF47413">
    <property type="entry name" value="lambda repressor-like DNA-binding domains"/>
    <property type="match status" value="1"/>
</dbReference>
<dbReference type="Gene3D" id="1.10.260.40">
    <property type="entry name" value="lambda repressor-like DNA-binding domains"/>
    <property type="match status" value="1"/>
</dbReference>
<dbReference type="RefSeq" id="WP_344501248.1">
    <property type="nucleotide sequence ID" value="NZ_BAAAQD010000002.1"/>
</dbReference>
<evidence type="ECO:0000256" key="1">
    <source>
        <dbReference type="SAM" id="MobiDB-lite"/>
    </source>
</evidence>
<evidence type="ECO:0000313" key="4">
    <source>
        <dbReference type="Proteomes" id="UP001501470"/>
    </source>
</evidence>
<dbReference type="InterPro" id="IPR001387">
    <property type="entry name" value="Cro/C1-type_HTH"/>
</dbReference>
<gene>
    <name evidence="3" type="ORF">GCM10009827_017270</name>
</gene>
<accession>A0ABP4KP64</accession>
<dbReference type="CDD" id="cd00093">
    <property type="entry name" value="HTH_XRE"/>
    <property type="match status" value="1"/>
</dbReference>
<dbReference type="EMBL" id="BAAAQD010000002">
    <property type="protein sequence ID" value="GAA1504521.1"/>
    <property type="molecule type" value="Genomic_DNA"/>
</dbReference>
<comment type="caution">
    <text evidence="3">The sequence shown here is derived from an EMBL/GenBank/DDBJ whole genome shotgun (WGS) entry which is preliminary data.</text>
</comment>
<organism evidence="3 4">
    <name type="scientific">Dactylosporangium maewongense</name>
    <dbReference type="NCBI Taxonomy" id="634393"/>
    <lineage>
        <taxon>Bacteria</taxon>
        <taxon>Bacillati</taxon>
        <taxon>Actinomycetota</taxon>
        <taxon>Actinomycetes</taxon>
        <taxon>Micromonosporales</taxon>
        <taxon>Micromonosporaceae</taxon>
        <taxon>Dactylosporangium</taxon>
    </lineage>
</organism>
<dbReference type="PROSITE" id="PS50943">
    <property type="entry name" value="HTH_CROC1"/>
    <property type="match status" value="1"/>
</dbReference>
<dbReference type="InterPro" id="IPR011990">
    <property type="entry name" value="TPR-like_helical_dom_sf"/>
</dbReference>
<feature type="region of interest" description="Disordered" evidence="1">
    <location>
        <begin position="339"/>
        <end position="375"/>
    </location>
</feature>
<keyword evidence="4" id="KW-1185">Reference proteome</keyword>
<name>A0ABP4KP64_9ACTN</name>
<reference evidence="4" key="1">
    <citation type="journal article" date="2019" name="Int. J. Syst. Evol. Microbiol.">
        <title>The Global Catalogue of Microorganisms (GCM) 10K type strain sequencing project: providing services to taxonomists for standard genome sequencing and annotation.</title>
        <authorList>
            <consortium name="The Broad Institute Genomics Platform"/>
            <consortium name="The Broad Institute Genome Sequencing Center for Infectious Disease"/>
            <person name="Wu L."/>
            <person name="Ma J."/>
        </authorList>
    </citation>
    <scope>NUCLEOTIDE SEQUENCE [LARGE SCALE GENOMIC DNA]</scope>
    <source>
        <strain evidence="4">JCM 15933</strain>
    </source>
</reference>
<evidence type="ECO:0000259" key="2">
    <source>
        <dbReference type="PROSITE" id="PS50943"/>
    </source>
</evidence>
<protein>
    <submittedName>
        <fullName evidence="3">Helix-turn-helix transcriptional regulator</fullName>
    </submittedName>
</protein>
<dbReference type="Proteomes" id="UP001501470">
    <property type="component" value="Unassembled WGS sequence"/>
</dbReference>
<sequence>MSGVGERIQALRTGKGLTQRDLAEPNYTAAYVSSVENGHRVPSSDALAHFAARLRVDVTQLTTGRHPGDALSIEIDLLEEVQPQPWYEQLATDPTALDTRRAAAEVVLGRRRLTAGAADDAVAHFERARRLVPPTLAHLRTPAVAGLALCARLQGDPGYAAYLLTGFRDELHRAGLPDPASVLAVHALLALCQHDLGEDAAPAASTALALAGPGAEAVSAFVATARTLAASSHLPEARAALTAAGAAVLESWLADEIAGAFRIRARARLSAGDLAGALADLTAARQRSTGPEALDALVDLAEVHRALGDPATARALLSAADPAIAPEADLVAEPDADALIAPGTGAHGGTHSGGDADLEGHRRDRTGGGGSAGEVRRARAHRVHALLSQDAGDLEAAERHLRAAIAIHRGTGPRRELAQLSLDLADLLTAMRRPDDALAVLADGLTAVDTHAG</sequence>
<dbReference type="InterPro" id="IPR010982">
    <property type="entry name" value="Lambda_DNA-bd_dom_sf"/>
</dbReference>
<dbReference type="Gene3D" id="1.25.40.10">
    <property type="entry name" value="Tetratricopeptide repeat domain"/>
    <property type="match status" value="1"/>
</dbReference>
<feature type="domain" description="HTH cro/C1-type" evidence="2">
    <location>
        <begin position="8"/>
        <end position="61"/>
    </location>
</feature>
<dbReference type="SUPFAM" id="SSF48452">
    <property type="entry name" value="TPR-like"/>
    <property type="match status" value="1"/>
</dbReference>